<dbReference type="FunFam" id="2.60.40.10:FF:000256">
    <property type="entry name" value="myopalladin isoform X1"/>
    <property type="match status" value="1"/>
</dbReference>
<evidence type="ECO:0000256" key="13">
    <source>
        <dbReference type="ARBA" id="ARBA00023157"/>
    </source>
</evidence>
<accession>A0A7J8I9W9</accession>
<feature type="compositionally biased region" description="Basic and acidic residues" evidence="21">
    <location>
        <begin position="887"/>
        <end position="896"/>
    </location>
</feature>
<dbReference type="Proteomes" id="UP000550707">
    <property type="component" value="Unassembled WGS sequence"/>
</dbReference>
<dbReference type="GO" id="GO:0003779">
    <property type="term" value="F:actin binding"/>
    <property type="evidence" value="ECO:0007669"/>
    <property type="project" value="UniProtKB-KW"/>
</dbReference>
<dbReference type="PANTHER" id="PTHR47633:SF10">
    <property type="entry name" value="PALLADIN, CYTOSKELETAL ASSOCIATED PROTEIN"/>
    <property type="match status" value="1"/>
</dbReference>
<feature type="domain" description="Ig-like" evidence="22">
    <location>
        <begin position="905"/>
        <end position="996"/>
    </location>
</feature>
<dbReference type="CDD" id="cd05892">
    <property type="entry name" value="IgI_Myotilin_C"/>
    <property type="match status" value="1"/>
</dbReference>
<evidence type="ECO:0000256" key="5">
    <source>
        <dbReference type="ARBA" id="ARBA00004466"/>
    </source>
</evidence>
<organism evidence="23 24">
    <name type="scientific">Molossus molossus</name>
    <name type="common">Pallas' mastiff bat</name>
    <name type="synonym">Vespertilio molossus</name>
    <dbReference type="NCBI Taxonomy" id="27622"/>
    <lineage>
        <taxon>Eukaryota</taxon>
        <taxon>Metazoa</taxon>
        <taxon>Chordata</taxon>
        <taxon>Craniata</taxon>
        <taxon>Vertebrata</taxon>
        <taxon>Euteleostomi</taxon>
        <taxon>Mammalia</taxon>
        <taxon>Eutheria</taxon>
        <taxon>Laurasiatheria</taxon>
        <taxon>Chiroptera</taxon>
        <taxon>Yangochiroptera</taxon>
        <taxon>Molossidae</taxon>
        <taxon>Molossus</taxon>
    </lineage>
</organism>
<evidence type="ECO:0000256" key="8">
    <source>
        <dbReference type="ARBA" id="ARBA00004624"/>
    </source>
</evidence>
<feature type="compositionally biased region" description="Polar residues" evidence="21">
    <location>
        <begin position="185"/>
        <end position="206"/>
    </location>
</feature>
<dbReference type="FunFam" id="2.60.40.10:FF:000399">
    <property type="entry name" value="myopalladin isoform X1"/>
    <property type="match status" value="1"/>
</dbReference>
<keyword evidence="9" id="KW-0963">Cytoplasm</keyword>
<feature type="domain" description="Ig-like" evidence="22">
    <location>
        <begin position="434"/>
        <end position="533"/>
    </location>
</feature>
<evidence type="ECO:0000313" key="24">
    <source>
        <dbReference type="Proteomes" id="UP000550707"/>
    </source>
</evidence>
<keyword evidence="17" id="KW-0393">Immunoglobulin domain</keyword>
<evidence type="ECO:0000256" key="1">
    <source>
        <dbReference type="ARBA" id="ARBA00004188"/>
    </source>
</evidence>
<evidence type="ECO:0000256" key="7">
    <source>
        <dbReference type="ARBA" id="ARBA00004510"/>
    </source>
</evidence>
<evidence type="ECO:0000256" key="15">
    <source>
        <dbReference type="ARBA" id="ARBA00023212"/>
    </source>
</evidence>
<evidence type="ECO:0000256" key="2">
    <source>
        <dbReference type="ARBA" id="ARBA00004216"/>
    </source>
</evidence>
<evidence type="ECO:0000256" key="4">
    <source>
        <dbReference type="ARBA" id="ARBA00004246"/>
    </source>
</evidence>
<dbReference type="FunFam" id="2.60.40.10:FF:001108">
    <property type="entry name" value="palladin isoform X2"/>
    <property type="match status" value="1"/>
</dbReference>
<dbReference type="EMBL" id="JACASF010000004">
    <property type="protein sequence ID" value="KAF6481364.1"/>
    <property type="molecule type" value="Genomic_DNA"/>
</dbReference>
<name>A0A7J8I9W9_MOLMO</name>
<dbReference type="GO" id="GO:0001725">
    <property type="term" value="C:stress fiber"/>
    <property type="evidence" value="ECO:0007669"/>
    <property type="project" value="UniProtKB-ARBA"/>
</dbReference>
<evidence type="ECO:0000256" key="20">
    <source>
        <dbReference type="ARBA" id="ARBA00072991"/>
    </source>
</evidence>
<evidence type="ECO:0000256" key="19">
    <source>
        <dbReference type="ARBA" id="ARBA00065150"/>
    </source>
</evidence>
<evidence type="ECO:0000256" key="11">
    <source>
        <dbReference type="ARBA" id="ARBA00022737"/>
    </source>
</evidence>
<dbReference type="SMART" id="SM00409">
    <property type="entry name" value="IG"/>
    <property type="match status" value="5"/>
</dbReference>
<evidence type="ECO:0000256" key="14">
    <source>
        <dbReference type="ARBA" id="ARBA00023203"/>
    </source>
</evidence>
<feature type="domain" description="Ig-like" evidence="22">
    <location>
        <begin position="771"/>
        <end position="855"/>
    </location>
</feature>
<evidence type="ECO:0000256" key="21">
    <source>
        <dbReference type="SAM" id="MobiDB-lite"/>
    </source>
</evidence>
<comment type="subunit">
    <text evidence="19">Interacts with EPS8. Interacts with LASP1. Interacts with VASP. Interacts with ACTN. Interacts with SORBS2. Interacts with PFN1. Interacts with LPP. Interacts with SPIN90. Interacts with SRC. Interacts with EZR. Interacts with RAI14.</text>
</comment>
<dbReference type="GO" id="GO:0016477">
    <property type="term" value="P:cell migration"/>
    <property type="evidence" value="ECO:0007669"/>
    <property type="project" value="InterPro"/>
</dbReference>
<evidence type="ECO:0000256" key="17">
    <source>
        <dbReference type="ARBA" id="ARBA00023319"/>
    </source>
</evidence>
<evidence type="ECO:0000256" key="12">
    <source>
        <dbReference type="ARBA" id="ARBA00022949"/>
    </source>
</evidence>
<gene>
    <name evidence="23" type="ORF">HJG59_013795</name>
</gene>
<keyword evidence="24" id="KW-1185">Reference proteome</keyword>
<evidence type="ECO:0000313" key="23">
    <source>
        <dbReference type="EMBL" id="KAF6481364.1"/>
    </source>
</evidence>
<keyword evidence="15" id="KW-0206">Cytoskeleton</keyword>
<evidence type="ECO:0000256" key="6">
    <source>
        <dbReference type="ARBA" id="ARBA00004489"/>
    </source>
</evidence>
<keyword evidence="12" id="KW-0965">Cell junction</keyword>
<keyword evidence="14" id="KW-0009">Actin-binding</keyword>
<dbReference type="InterPro" id="IPR013098">
    <property type="entry name" value="Ig_I-set"/>
</dbReference>
<comment type="subcellular location">
    <subcellularLocation>
        <location evidence="4">Cell junction</location>
        <location evidence="4">Focal adhesion</location>
    </subcellularLocation>
    <subcellularLocation>
        <location evidence="6">Cell projection</location>
        <location evidence="6">Axon</location>
    </subcellularLocation>
    <subcellularLocation>
        <location evidence="8">Cell projection</location>
        <location evidence="8">Growth cone</location>
    </subcellularLocation>
    <subcellularLocation>
        <location evidence="7">Cell projection</location>
        <location evidence="7">Lamellipodium</location>
    </subcellularLocation>
    <subcellularLocation>
        <location evidence="1">Cell projection</location>
        <location evidence="1">Podosome</location>
    </subcellularLocation>
    <subcellularLocation>
        <location evidence="5">Cell projection</location>
        <location evidence="5">Ruffle</location>
    </subcellularLocation>
    <subcellularLocation>
        <location evidence="3">Cytoplasm</location>
        <location evidence="3">Cytoskeleton</location>
    </subcellularLocation>
    <subcellularLocation>
        <location evidence="2">Cytoplasm</location>
        <location evidence="2">Myofibril</location>
        <location evidence="2">Sarcomere</location>
        <location evidence="2">Z line</location>
    </subcellularLocation>
</comment>
<feature type="region of interest" description="Disordered" evidence="21">
    <location>
        <begin position="53"/>
        <end position="162"/>
    </location>
</feature>
<dbReference type="SMART" id="SM00408">
    <property type="entry name" value="IGc2"/>
    <property type="match status" value="5"/>
</dbReference>
<keyword evidence="16" id="KW-0966">Cell projection</keyword>
<dbReference type="PANTHER" id="PTHR47633">
    <property type="entry name" value="IMMUNOGLOBULIN"/>
    <property type="match status" value="1"/>
</dbReference>
<dbReference type="GO" id="GO:0001726">
    <property type="term" value="C:ruffle"/>
    <property type="evidence" value="ECO:0007669"/>
    <property type="project" value="UniProtKB-SubCell"/>
</dbReference>
<dbReference type="CDD" id="cd05893">
    <property type="entry name" value="IgI_1_Palladin_C"/>
    <property type="match status" value="1"/>
</dbReference>
<dbReference type="CDD" id="cd20972">
    <property type="entry name" value="IgI_2_Titin_Z1z2-like"/>
    <property type="match status" value="1"/>
</dbReference>
<dbReference type="GO" id="GO:0030027">
    <property type="term" value="C:lamellipodium"/>
    <property type="evidence" value="ECO:0007669"/>
    <property type="project" value="UniProtKB-SubCell"/>
</dbReference>
<keyword evidence="11" id="KW-0677">Repeat</keyword>
<evidence type="ECO:0000256" key="16">
    <source>
        <dbReference type="ARBA" id="ARBA00023273"/>
    </source>
</evidence>
<dbReference type="Pfam" id="PF07679">
    <property type="entry name" value="I-set"/>
    <property type="match status" value="5"/>
</dbReference>
<comment type="similarity">
    <text evidence="18">Belongs to the myotilin/palladin family.</text>
</comment>
<reference evidence="23 24" key="1">
    <citation type="journal article" date="2020" name="Nature">
        <title>Six reference-quality genomes reveal evolution of bat adaptations.</title>
        <authorList>
            <person name="Jebb D."/>
            <person name="Huang Z."/>
            <person name="Pippel M."/>
            <person name="Hughes G.M."/>
            <person name="Lavrichenko K."/>
            <person name="Devanna P."/>
            <person name="Winkler S."/>
            <person name="Jermiin L.S."/>
            <person name="Skirmuntt E.C."/>
            <person name="Katzourakis A."/>
            <person name="Burkitt-Gray L."/>
            <person name="Ray D.A."/>
            <person name="Sullivan K.A.M."/>
            <person name="Roscito J.G."/>
            <person name="Kirilenko B.M."/>
            <person name="Davalos L.M."/>
            <person name="Corthals A.P."/>
            <person name="Power M.L."/>
            <person name="Jones G."/>
            <person name="Ransome R.D."/>
            <person name="Dechmann D.K.N."/>
            <person name="Locatelli A.G."/>
            <person name="Puechmaille S.J."/>
            <person name="Fedrigo O."/>
            <person name="Jarvis E.D."/>
            <person name="Hiller M."/>
            <person name="Vernes S.C."/>
            <person name="Myers E.W."/>
            <person name="Teeling E.C."/>
        </authorList>
    </citation>
    <scope>NUCLEOTIDE SEQUENCE [LARGE SCALE GENOMIC DNA]</scope>
    <source>
        <strain evidence="23">MMolMol1</strain>
        <tissue evidence="23">Muscle</tissue>
    </source>
</reference>
<feature type="domain" description="Ig-like" evidence="22">
    <location>
        <begin position="1003"/>
        <end position="1094"/>
    </location>
</feature>
<dbReference type="InterPro" id="IPR036179">
    <property type="entry name" value="Ig-like_dom_sf"/>
</dbReference>
<feature type="region of interest" description="Disordered" evidence="21">
    <location>
        <begin position="177"/>
        <end position="227"/>
    </location>
</feature>
<dbReference type="Gene3D" id="2.60.40.10">
    <property type="entry name" value="Immunoglobulins"/>
    <property type="match status" value="5"/>
</dbReference>
<feature type="domain" description="Ig-like" evidence="22">
    <location>
        <begin position="265"/>
        <end position="354"/>
    </location>
</feature>
<dbReference type="GO" id="GO:0030018">
    <property type="term" value="C:Z disc"/>
    <property type="evidence" value="ECO:0007669"/>
    <property type="project" value="UniProtKB-SubCell"/>
</dbReference>
<protein>
    <recommendedName>
        <fullName evidence="20">Palladin</fullName>
    </recommendedName>
</protein>
<evidence type="ECO:0000256" key="3">
    <source>
        <dbReference type="ARBA" id="ARBA00004245"/>
    </source>
</evidence>
<dbReference type="GO" id="GO:0005925">
    <property type="term" value="C:focal adhesion"/>
    <property type="evidence" value="ECO:0007669"/>
    <property type="project" value="UniProtKB-SubCell"/>
</dbReference>
<proteinExistence type="inferred from homology"/>
<feature type="compositionally biased region" description="Low complexity" evidence="21">
    <location>
        <begin position="144"/>
        <end position="160"/>
    </location>
</feature>
<dbReference type="AlphaFoldDB" id="A0A7J8I9W9"/>
<keyword evidence="13" id="KW-1015">Disulfide bond</keyword>
<dbReference type="GO" id="GO:0030036">
    <property type="term" value="P:actin cytoskeleton organization"/>
    <property type="evidence" value="ECO:0007669"/>
    <property type="project" value="InterPro"/>
</dbReference>
<dbReference type="PROSITE" id="PS50835">
    <property type="entry name" value="IG_LIKE"/>
    <property type="match status" value="5"/>
</dbReference>
<dbReference type="InterPro" id="IPR007110">
    <property type="entry name" value="Ig-like_dom"/>
</dbReference>
<evidence type="ECO:0000256" key="10">
    <source>
        <dbReference type="ARBA" id="ARBA00022553"/>
    </source>
</evidence>
<comment type="caution">
    <text evidence="23">The sequence shown here is derived from an EMBL/GenBank/DDBJ whole genome shotgun (WGS) entry which is preliminary data.</text>
</comment>
<evidence type="ECO:0000256" key="18">
    <source>
        <dbReference type="ARBA" id="ARBA00061540"/>
    </source>
</evidence>
<sequence>MSETSSHDSFYDSLSDVQEESKNADFFPGLSAFLSQEEINKSLDLARRAIANSETEDFDSEKEISQIFHTAPGSLRENPSREETRVGQPASPGRPRDARPEQGPRISSPGSRRNPALSPLLARPSYIRSLRKADKRGPKTPSSGGKPKAAHQGQAGAQGQLCDKAANFIDELTSIFREAAKPRNRSPNGESSSPDSGYLSPKNQPSALRGACASHSPTAEQQEMEAEVRFPEARHRFGAEQGEAGPGASTSHPQPQSALLFPCAPRFIQKLRSQEVAEGSRVYLECRVTGNPTPRVRWFCEGKELRNTPDIQIHCEGGDLHTLVIAEAFEDDTGRYTCLATNCSGSETTSAEVFIEGASSTDSDSESLAFVSKPGAMPQAQKKTTSVSLTIGSSSPKTGVTTAVIQPLSVPVQQVHSPTSYLCRPDGTTSASFPPVFTKELQNIAASEGQVVVLECRVRGAPPLQVKWFRQGSEIQDSPDFRILQKKPRSTAEPEEICTLVIAETFPEDAGIFTCSARNSYGSVASTAQLVVTSANTENCSYDSMGESNNDHFQHFPPPPPILETSPCELASKKSAEIQQVKSPELGRGMAALPVQFSSAERETNGVHPSHGVNGLINGKANGSKSPPAPAVLLSPTKEPPPLLAKPKLGFPKKANRTARIASDEEIQGTKDAVIQDLERKLRFKEDLLNNGQPRLTYEERMARRLLGADSATVFNIQEPEEETANQEYKVSSCEQRLISEIEYRLERSPVDESGDDIQYGDVPGENGAAPFFEMKLKHYKIFEGMPVTFTCRVSGNPKPKIYWFKDGKQISPKNDHYIIQRDLDGTCSLHTAASTLDDDGNYTIMAANPQGRISCTGRLMVQAVNQRGRSPRSPSGLPHARRPRSRSRDSADENEPIQERFFRPHFLQAPGNLTVQEGKLCRMDCKVSGLPTPDLSWQLDGKPVRPDSAHKMLVRENGVHSLIIEPVTSRDAGIYTCTATNRAGQNSFSLELVVAAKEAHKPPVFIEKLQNTGVADGYPVRLECRVSGVPPPQIFWKKENESLTHSTDRVSMHQDNHGYICLLIQGATKEDAGWYTVSAKNEAGIVSCTARLDVYTQWHQQPQSTKPKKVRPSASRYAALSDQGLDIKAAFQPEANPSHLTLNAGLVESEDL</sequence>
<dbReference type="FunFam" id="2.60.40.10:FF:001560">
    <property type="entry name" value="palladin isoform X1"/>
    <property type="match status" value="1"/>
</dbReference>
<dbReference type="InterPro" id="IPR033017">
    <property type="entry name" value="Palladin_C"/>
</dbReference>
<dbReference type="InterPro" id="IPR003599">
    <property type="entry name" value="Ig_sub"/>
</dbReference>
<evidence type="ECO:0000259" key="22">
    <source>
        <dbReference type="PROSITE" id="PS50835"/>
    </source>
</evidence>
<dbReference type="SUPFAM" id="SSF48726">
    <property type="entry name" value="Immunoglobulin"/>
    <property type="match status" value="5"/>
</dbReference>
<dbReference type="FunFam" id="2.60.40.10:FF:000761">
    <property type="entry name" value="palladin isoform X2"/>
    <property type="match status" value="1"/>
</dbReference>
<dbReference type="GO" id="GO:0030426">
    <property type="term" value="C:growth cone"/>
    <property type="evidence" value="ECO:0007669"/>
    <property type="project" value="UniProtKB-SubCell"/>
</dbReference>
<feature type="region of interest" description="Disordered" evidence="21">
    <location>
        <begin position="866"/>
        <end position="896"/>
    </location>
</feature>
<dbReference type="InterPro" id="IPR013783">
    <property type="entry name" value="Ig-like_fold"/>
</dbReference>
<dbReference type="InterPro" id="IPR003598">
    <property type="entry name" value="Ig_sub2"/>
</dbReference>
<evidence type="ECO:0000256" key="9">
    <source>
        <dbReference type="ARBA" id="ARBA00022490"/>
    </source>
</evidence>
<dbReference type="GO" id="GO:0002102">
    <property type="term" value="C:podosome"/>
    <property type="evidence" value="ECO:0007669"/>
    <property type="project" value="UniProtKB-SubCell"/>
</dbReference>
<keyword evidence="10" id="KW-0597">Phosphoprotein</keyword>